<dbReference type="Pfam" id="PF05879">
    <property type="entry name" value="RHD3_GTPase"/>
    <property type="match status" value="1"/>
</dbReference>
<keyword evidence="9" id="KW-1185">Reference proteome</keyword>
<proteinExistence type="inferred from homology"/>
<evidence type="ECO:0000313" key="8">
    <source>
        <dbReference type="EMBL" id="GIQ90079.1"/>
    </source>
</evidence>
<dbReference type="InterPro" id="IPR030386">
    <property type="entry name" value="G_GB1_RHD3_dom"/>
</dbReference>
<keyword evidence="4" id="KW-0342">GTP-binding</keyword>
<dbReference type="GO" id="GO:0003924">
    <property type="term" value="F:GTPase activity"/>
    <property type="evidence" value="ECO:0007669"/>
    <property type="project" value="TreeGrafter"/>
</dbReference>
<dbReference type="InterPro" id="IPR027417">
    <property type="entry name" value="P-loop_NTPase"/>
</dbReference>
<reference evidence="8 9" key="1">
    <citation type="journal article" date="2018" name="PLoS ONE">
        <title>The draft genome of Kipferlia bialata reveals reductive genome evolution in fornicate parasites.</title>
        <authorList>
            <person name="Tanifuji G."/>
            <person name="Takabayashi S."/>
            <person name="Kume K."/>
            <person name="Takagi M."/>
            <person name="Nakayama T."/>
            <person name="Kamikawa R."/>
            <person name="Inagaki Y."/>
            <person name="Hashimoto T."/>
        </authorList>
    </citation>
    <scope>NUCLEOTIDE SEQUENCE [LARGE SCALE GENOMIC DNA]</scope>
    <source>
        <strain evidence="8">NY0173</strain>
    </source>
</reference>
<dbReference type="Gene3D" id="3.40.50.300">
    <property type="entry name" value="P-loop containing nucleotide triphosphate hydrolases"/>
    <property type="match status" value="1"/>
</dbReference>
<keyword evidence="1" id="KW-0547">Nucleotide-binding</keyword>
<protein>
    <submittedName>
        <fullName evidence="8">Plant root hair defective 3 protein</fullName>
    </submittedName>
</protein>
<dbReference type="OrthoDB" id="1597724at2759"/>
<dbReference type="GO" id="GO:0005525">
    <property type="term" value="F:GTP binding"/>
    <property type="evidence" value="ECO:0007669"/>
    <property type="project" value="UniProtKB-KW"/>
</dbReference>
<organism evidence="8 9">
    <name type="scientific">Kipferlia bialata</name>
    <dbReference type="NCBI Taxonomy" id="797122"/>
    <lineage>
        <taxon>Eukaryota</taxon>
        <taxon>Metamonada</taxon>
        <taxon>Carpediemonas-like organisms</taxon>
        <taxon>Kipferlia</taxon>
    </lineage>
</organism>
<sequence length="81" mass="9023">MVDSLFLQVIDKDCNFSPALSDALAATDDLDEYHLLAVLGCQSSGKSTLLNRLFKTEFQVMNTQAGRHQTTLGVWGARYRE</sequence>
<dbReference type="GO" id="GO:0005783">
    <property type="term" value="C:endoplasmic reticulum"/>
    <property type="evidence" value="ECO:0007669"/>
    <property type="project" value="TreeGrafter"/>
</dbReference>
<gene>
    <name evidence="8" type="ORF">KIPB_012731</name>
</gene>
<evidence type="ECO:0000259" key="7">
    <source>
        <dbReference type="PROSITE" id="PS51715"/>
    </source>
</evidence>
<dbReference type="SUPFAM" id="SSF52540">
    <property type="entry name" value="P-loop containing nucleoside triphosphate hydrolases"/>
    <property type="match status" value="1"/>
</dbReference>
<dbReference type="AlphaFoldDB" id="A0A9K3D9Y1"/>
<evidence type="ECO:0000256" key="6">
    <source>
        <dbReference type="PROSITE-ProRule" id="PRU01052"/>
    </source>
</evidence>
<dbReference type="InterPro" id="IPR008803">
    <property type="entry name" value="RHD3/Sey1"/>
</dbReference>
<dbReference type="GO" id="GO:0016320">
    <property type="term" value="P:endoplasmic reticulum membrane fusion"/>
    <property type="evidence" value="ECO:0007669"/>
    <property type="project" value="TreeGrafter"/>
</dbReference>
<keyword evidence="2" id="KW-0378">Hydrolase</keyword>
<accession>A0A9K3D9Y1</accession>
<evidence type="ECO:0000256" key="3">
    <source>
        <dbReference type="ARBA" id="ARBA00022824"/>
    </source>
</evidence>
<dbReference type="PANTHER" id="PTHR45923:SF2">
    <property type="entry name" value="PROTEIN SEY1"/>
    <property type="match status" value="1"/>
</dbReference>
<evidence type="ECO:0000313" key="9">
    <source>
        <dbReference type="Proteomes" id="UP000265618"/>
    </source>
</evidence>
<comment type="caution">
    <text evidence="8">The sequence shown here is derived from an EMBL/GenBank/DDBJ whole genome shotgun (WGS) entry which is preliminary data.</text>
</comment>
<keyword evidence="5" id="KW-0472">Membrane</keyword>
<comment type="similarity">
    <text evidence="6">Belongs to the TRAFAC class dynamin-like GTPase superfamily. GB1/RHD3 GTPase family.</text>
</comment>
<evidence type="ECO:0000256" key="1">
    <source>
        <dbReference type="ARBA" id="ARBA00022741"/>
    </source>
</evidence>
<dbReference type="PROSITE" id="PS51715">
    <property type="entry name" value="G_GB1_RHD3"/>
    <property type="match status" value="1"/>
</dbReference>
<evidence type="ECO:0000256" key="4">
    <source>
        <dbReference type="ARBA" id="ARBA00023134"/>
    </source>
</evidence>
<evidence type="ECO:0000256" key="2">
    <source>
        <dbReference type="ARBA" id="ARBA00022801"/>
    </source>
</evidence>
<dbReference type="Proteomes" id="UP000265618">
    <property type="component" value="Unassembled WGS sequence"/>
</dbReference>
<keyword evidence="3" id="KW-0256">Endoplasmic reticulum</keyword>
<dbReference type="EMBL" id="BDIP01005739">
    <property type="protein sequence ID" value="GIQ90079.1"/>
    <property type="molecule type" value="Genomic_DNA"/>
</dbReference>
<evidence type="ECO:0000256" key="5">
    <source>
        <dbReference type="ARBA" id="ARBA00023136"/>
    </source>
</evidence>
<name>A0A9K3D9Y1_9EUKA</name>
<dbReference type="PANTHER" id="PTHR45923">
    <property type="entry name" value="PROTEIN SEY1"/>
    <property type="match status" value="1"/>
</dbReference>
<feature type="domain" description="GB1/RHD3-type G" evidence="7">
    <location>
        <begin position="30"/>
        <end position="81"/>
    </location>
</feature>